<feature type="transmembrane region" description="Helical" evidence="1">
    <location>
        <begin position="42"/>
        <end position="59"/>
    </location>
</feature>
<keyword evidence="3" id="KW-1185">Reference proteome</keyword>
<protein>
    <submittedName>
        <fullName evidence="2">Uncharacterized protein</fullName>
    </submittedName>
</protein>
<dbReference type="Proteomes" id="UP000321617">
    <property type="component" value="Unassembled WGS sequence"/>
</dbReference>
<keyword evidence="1" id="KW-0812">Transmembrane</keyword>
<feature type="transmembrane region" description="Helical" evidence="1">
    <location>
        <begin position="15"/>
        <end position="36"/>
    </location>
</feature>
<keyword evidence="1" id="KW-1133">Transmembrane helix</keyword>
<evidence type="ECO:0000313" key="3">
    <source>
        <dbReference type="Proteomes" id="UP000321617"/>
    </source>
</evidence>
<name>A0A562V4H4_9ACTN</name>
<keyword evidence="1" id="KW-0472">Membrane</keyword>
<sequence length="298" mass="32885">MRDRIRGFARSSGDYLDLIVACGMAFVVAAVSLLDVFGGDEFINEAILLVLGFYALAVIRDRRGRQKALEDASALRCLDDAAVDRVLTEERDHTTHWAHRDGTGSLLRRRLLPRLAAEGGRRGGAFGLQVELADPMDTGLCERYAAQFRSGGENDWRAADVRDEILVTIVALFYLGLRTTVRPRVAVSRNLSMFTVDLTDRAVSVDPLPRGAQSLLVSGSLSHFRGWQYDLAASYSHGRELPLEQSRHRVEEPDVVDIDELNAVLVDLAVLPDDYRRADLSRLAAAVTAALPARDGRN</sequence>
<comment type="caution">
    <text evidence="2">The sequence shown here is derived from an EMBL/GenBank/DDBJ whole genome shotgun (WGS) entry which is preliminary data.</text>
</comment>
<reference evidence="2 3" key="1">
    <citation type="journal article" date="2013" name="Stand. Genomic Sci.">
        <title>Genomic Encyclopedia of Type Strains, Phase I: The one thousand microbial genomes (KMG-I) project.</title>
        <authorList>
            <person name="Kyrpides N.C."/>
            <person name="Woyke T."/>
            <person name="Eisen J.A."/>
            <person name="Garrity G."/>
            <person name="Lilburn T.G."/>
            <person name="Beck B.J."/>
            <person name="Whitman W.B."/>
            <person name="Hugenholtz P."/>
            <person name="Klenk H.P."/>
        </authorList>
    </citation>
    <scope>NUCLEOTIDE SEQUENCE [LARGE SCALE GENOMIC DNA]</scope>
    <source>
        <strain evidence="2 3">DSM 45044</strain>
    </source>
</reference>
<accession>A0A562V4H4</accession>
<evidence type="ECO:0000256" key="1">
    <source>
        <dbReference type="SAM" id="Phobius"/>
    </source>
</evidence>
<organism evidence="2 3">
    <name type="scientific">Stackebrandtia albiflava</name>
    <dbReference type="NCBI Taxonomy" id="406432"/>
    <lineage>
        <taxon>Bacteria</taxon>
        <taxon>Bacillati</taxon>
        <taxon>Actinomycetota</taxon>
        <taxon>Actinomycetes</taxon>
        <taxon>Glycomycetales</taxon>
        <taxon>Glycomycetaceae</taxon>
        <taxon>Stackebrandtia</taxon>
    </lineage>
</organism>
<evidence type="ECO:0000313" key="2">
    <source>
        <dbReference type="EMBL" id="TWJ12732.1"/>
    </source>
</evidence>
<proteinExistence type="predicted"/>
<dbReference type="EMBL" id="VLLL01000006">
    <property type="protein sequence ID" value="TWJ12732.1"/>
    <property type="molecule type" value="Genomic_DNA"/>
</dbReference>
<dbReference type="AlphaFoldDB" id="A0A562V4H4"/>
<gene>
    <name evidence="2" type="ORF">LX16_3496</name>
</gene>